<evidence type="ECO:0000256" key="1">
    <source>
        <dbReference type="SAM" id="MobiDB-lite"/>
    </source>
</evidence>
<organism evidence="2 3">
    <name type="scientific">Ogataea philodendri</name>
    <dbReference type="NCBI Taxonomy" id="1378263"/>
    <lineage>
        <taxon>Eukaryota</taxon>
        <taxon>Fungi</taxon>
        <taxon>Dikarya</taxon>
        <taxon>Ascomycota</taxon>
        <taxon>Saccharomycotina</taxon>
        <taxon>Pichiomycetes</taxon>
        <taxon>Pichiales</taxon>
        <taxon>Pichiaceae</taxon>
        <taxon>Ogataea</taxon>
    </lineage>
</organism>
<evidence type="ECO:0000313" key="2">
    <source>
        <dbReference type="EMBL" id="KAH3660385.1"/>
    </source>
</evidence>
<dbReference type="RefSeq" id="XP_046058088.1">
    <property type="nucleotide sequence ID" value="XM_046208315.1"/>
</dbReference>
<evidence type="ECO:0000313" key="3">
    <source>
        <dbReference type="Proteomes" id="UP000769157"/>
    </source>
</evidence>
<keyword evidence="3" id="KW-1185">Reference proteome</keyword>
<feature type="region of interest" description="Disordered" evidence="1">
    <location>
        <begin position="726"/>
        <end position="746"/>
    </location>
</feature>
<reference evidence="2" key="1">
    <citation type="journal article" date="2021" name="Open Biol.">
        <title>Shared evolutionary footprints suggest mitochondrial oxidative damage underlies multiple complex I losses in fungi.</title>
        <authorList>
            <person name="Schikora-Tamarit M.A."/>
            <person name="Marcet-Houben M."/>
            <person name="Nosek J."/>
            <person name="Gabaldon T."/>
        </authorList>
    </citation>
    <scope>NUCLEOTIDE SEQUENCE</scope>
    <source>
        <strain evidence="2">CBS6075</strain>
    </source>
</reference>
<dbReference type="Proteomes" id="UP000769157">
    <property type="component" value="Unassembled WGS sequence"/>
</dbReference>
<accession>A0A9P8NVP6</accession>
<comment type="caution">
    <text evidence="2">The sequence shown here is derived from an EMBL/GenBank/DDBJ whole genome shotgun (WGS) entry which is preliminary data.</text>
</comment>
<name>A0A9P8NVP6_9ASCO</name>
<dbReference type="AlphaFoldDB" id="A0A9P8NVP6"/>
<dbReference type="EMBL" id="JAEUBE010000504">
    <property type="protein sequence ID" value="KAH3660385.1"/>
    <property type="molecule type" value="Genomic_DNA"/>
</dbReference>
<feature type="compositionally biased region" description="Low complexity" evidence="1">
    <location>
        <begin position="731"/>
        <end position="746"/>
    </location>
</feature>
<gene>
    <name evidence="2" type="ORF">OGAPHI_006971</name>
</gene>
<proteinExistence type="predicted"/>
<dbReference type="OrthoDB" id="5598443at2759"/>
<reference evidence="2" key="2">
    <citation type="submission" date="2021-01" db="EMBL/GenBank/DDBJ databases">
        <authorList>
            <person name="Schikora-Tamarit M.A."/>
        </authorList>
    </citation>
    <scope>NUCLEOTIDE SEQUENCE</scope>
    <source>
        <strain evidence="2">CBS6075</strain>
    </source>
</reference>
<dbReference type="GeneID" id="70238935"/>
<protein>
    <submittedName>
        <fullName evidence="2">Uncharacterized protein</fullName>
    </submittedName>
</protein>
<sequence length="1223" mass="134565">MFPGSPLIGSSRSELSRSSKVVSSPTISLNSSDEPWWNSLWYDNDPPIPANSTCWPLGVVIPNTLPSSITCRSKLLEQLVITFLDSTVSRKTGLAHKVLVNLTCTLSSFLDTPDNQRLSSSTVSSCKQVSFTINTVSVRIGRGNVSTCSTAHLQVIGFWANESHGKKNNFCSKELFRSWNLGHLPSTRVRPFPFDSHGLDTLDVSVFITNKLLGQNTVFSWILTVVLLHLSVTVVDSEDSWPLWPWVVLASLFTRCRQQLEVGHRLGSMTSGSSQTVVTGITSTNNNNVLALDLGSDLLQVLLEQCLCIRLEQSHSKVDVLELSSWNLQVSWNGRSNTHQNGVVFSSEFVDSNILSNGGTTNKGDTFSLHQIGSSLDNTLVKLHVWNTVHQQSTRTVSSLVNRDRVPGLVQLISSCQSGRSRSNNSNLLTSSDGRWLRLDPTLLESVVNDTCLNRLDTNWCITRNIHHTGTLTRSRTDLRSELWEVVGHQKSLQSIVPSVLKHKLVPFRNDVRDWTSGITLTEWNTTVNTSGSLVVQVFLGQSARKLFPIIGSGLGRSVWLVSSLVLDESTELVQLDSLRLFSLDVNDGVLKIHDLWLLCSAGSRDTLRLWSRKLTVGDISLWILLDGGEVGRSFLFLEFLLLLSLSFQNLLVVNRQHLDESRQESVEVIQDSVSNLGSSVVSVILEKTSQESNFRWVGNRSKLNHLLVDLLFKVLSHVQNVSNTTRHTSSKITSNRSKNNNSSTSHVLTSMVTSSFNNGGSTRVSNGESLGCNTSEEGGTRCSTIQTGVTNNDVLLSLELGVLRWIDNQSSTRQSLSDVIVTVTFKLQADTRSKEGTKGLTCRSSNIHMNSVMRQALWTKTFGASVRKSSTDRSIGVDSLSLNGDRQTLIKSNLGLIDKLVVQSDMQSVILFLDTSGSNTWSDGVGRSKNWRQVDVGILGGSQIISNVKLFGSTNHLVDGSETKLGHDSSQLVRNVVEEVDNVLRSSLELFSQNRVLSSNTDWTSVCVTFSVENTSHGDQWSGSETPLFCTKQTCNSNVSSGLELTIGLNSDSSSQVVQNKSLVSLSKTKLPWQTSILDTGPSGSTGTTIVSRNQNVVCLGLSDTRSNDTNTNFRNKLDGNSSSWISTLQVVNELLQILNRINIVVRRWRNQPDTCGGVPGLGNVVRNLVTWQFTTFTWLGTLGHLNLQLIGVSKVIRSNTKSTRGNLLDRRSHGVTVLRTS</sequence>